<comment type="pathway">
    <text evidence="1">Porphyrin-containing compound metabolism; bacteriochlorophyll biosynthesis.</text>
</comment>
<dbReference type="PIRSF" id="PIRSF000163">
    <property type="entry name" value="PCP_ChlB"/>
    <property type="match status" value="1"/>
</dbReference>
<sequence>MDGIAQLDEQAVRTLESASGCHGGRDTMLDAAARAGKSEAMDALMRDYPRGPHDQPQSMCPAFGSLRVGLRMRRVATVLCGSACCVYGLSFTARFYGARRSVGYVPFNSETLVRGQVFEDIREAVFGLADPDAVDAVVVINLCVPTASGVPLDLLPRTHNGVRIIGIDVPGFGVPTHAEAKDVLAAAMLRVARAEAEAGPVQRPAGTVDGVRTLALIGEMFPVDPISIGALIEPMGLAVAPPTPAREWRDLYGALDSVAACAIHPFYVASAREFAAAGRPVIGSAPVGLDGTAAWLDAVARVAGVPAAQVDAARAQALGPLRAVLDANRIDARITVSGYEGSELLVARLLIEMGADVPYVGTACPRTDWNDADRAWLEAHGAHVQFRAALEQDLAAMRDVAPDLAIGTTPLVQAAKERGIPAIYFTNMVSARPLFGPAGIGAMAQIVRAQASGRERFGRMLSFFEGAA</sequence>
<dbReference type="InterPro" id="IPR000510">
    <property type="entry name" value="Nase/OxRdtase_comp1"/>
</dbReference>
<reference evidence="7 8" key="1">
    <citation type="submission" date="2022-06" db="EMBL/GenBank/DDBJ databases">
        <title>Endosaccharibacter gen. nov., sp. nov., endophytic bacteria isolated from sugarcane.</title>
        <authorList>
            <person name="Pitiwittayakul N."/>
            <person name="Yukphan P."/>
            <person name="Charoenyingcharoen P."/>
            <person name="Tanasupawat S."/>
        </authorList>
    </citation>
    <scope>NUCLEOTIDE SEQUENCE [LARGE SCALE GENOMIC DNA]</scope>
    <source>
        <strain evidence="7 8">KSS8</strain>
    </source>
</reference>
<evidence type="ECO:0000313" key="7">
    <source>
        <dbReference type="EMBL" id="MCQ8277506.1"/>
    </source>
</evidence>
<dbReference type="SUPFAM" id="SSF53807">
    <property type="entry name" value="Helical backbone' metal receptor"/>
    <property type="match status" value="1"/>
</dbReference>
<evidence type="ECO:0000256" key="4">
    <source>
        <dbReference type="ARBA" id="ARBA00023171"/>
    </source>
</evidence>
<keyword evidence="4" id="KW-0149">Chlorophyll biosynthesis</keyword>
<evidence type="ECO:0000256" key="1">
    <source>
        <dbReference type="ARBA" id="ARBA00004800"/>
    </source>
</evidence>
<accession>A0ABT1W3Q8</accession>
<dbReference type="EMBL" id="JAMSKV010000002">
    <property type="protein sequence ID" value="MCQ8277506.1"/>
    <property type="molecule type" value="Genomic_DNA"/>
</dbReference>
<keyword evidence="2" id="KW-0602">Photosynthesis</keyword>
<evidence type="ECO:0000256" key="2">
    <source>
        <dbReference type="ARBA" id="ARBA00022531"/>
    </source>
</evidence>
<dbReference type="PANTHER" id="PTHR39429:SF3">
    <property type="entry name" value="LIGHT-INDEPENDENT PROTOCHLOROPHYLLIDE REDUCTASE SUBUNIT N"/>
    <property type="match status" value="1"/>
</dbReference>
<dbReference type="EC" id="1.3.7.15" evidence="7"/>
<dbReference type="InterPro" id="IPR050293">
    <property type="entry name" value="LIPOR_BchN/ChlN"/>
</dbReference>
<gene>
    <name evidence="7" type="primary">bchY</name>
    <name evidence="7" type="ORF">NFI95_03455</name>
</gene>
<evidence type="ECO:0000313" key="8">
    <source>
        <dbReference type="Proteomes" id="UP001524587"/>
    </source>
</evidence>
<keyword evidence="5" id="KW-0077">Bacteriochlorophyll biosynthesis</keyword>
<feature type="domain" description="Nitrogenase/oxidoreductase component 1" evidence="6">
    <location>
        <begin position="60"/>
        <end position="445"/>
    </location>
</feature>
<comment type="caution">
    <text evidence="7">The sequence shown here is derived from an EMBL/GenBank/DDBJ whole genome shotgun (WGS) entry which is preliminary data.</text>
</comment>
<protein>
    <submittedName>
        <fullName evidence="7">Chlorophyllide a reductase subunit Y</fullName>
        <ecNumber evidence="7">1.3.7.15</ecNumber>
    </submittedName>
</protein>
<evidence type="ECO:0000256" key="5">
    <source>
        <dbReference type="ARBA" id="ARBA00023181"/>
    </source>
</evidence>
<evidence type="ECO:0000256" key="3">
    <source>
        <dbReference type="ARBA" id="ARBA00023002"/>
    </source>
</evidence>
<dbReference type="InterPro" id="IPR010245">
    <property type="entry name" value="BchY"/>
</dbReference>
<dbReference type="Pfam" id="PF00148">
    <property type="entry name" value="Oxidored_nitro"/>
    <property type="match status" value="1"/>
</dbReference>
<dbReference type="NCBIfam" id="TIGR02015">
    <property type="entry name" value="BchY"/>
    <property type="match status" value="1"/>
</dbReference>
<organism evidence="7 8">
    <name type="scientific">Endosaccharibacter trunci</name>
    <dbReference type="NCBI Taxonomy" id="2812733"/>
    <lineage>
        <taxon>Bacteria</taxon>
        <taxon>Pseudomonadati</taxon>
        <taxon>Pseudomonadota</taxon>
        <taxon>Alphaproteobacteria</taxon>
        <taxon>Acetobacterales</taxon>
        <taxon>Acetobacteraceae</taxon>
        <taxon>Endosaccharibacter</taxon>
    </lineage>
</organism>
<dbReference type="PANTHER" id="PTHR39429">
    <property type="entry name" value="LIGHT-INDEPENDENT PROTOCHLOROPHYLLIDE REDUCTASE SUBUNIT N"/>
    <property type="match status" value="1"/>
</dbReference>
<keyword evidence="3 7" id="KW-0560">Oxidoreductase</keyword>
<dbReference type="RefSeq" id="WP_422862950.1">
    <property type="nucleotide sequence ID" value="NZ_JAMSKV010000002.1"/>
</dbReference>
<keyword evidence="8" id="KW-1185">Reference proteome</keyword>
<dbReference type="Proteomes" id="UP001524587">
    <property type="component" value="Unassembled WGS sequence"/>
</dbReference>
<dbReference type="GO" id="GO:0016491">
    <property type="term" value="F:oxidoreductase activity"/>
    <property type="evidence" value="ECO:0007669"/>
    <property type="project" value="UniProtKB-KW"/>
</dbReference>
<proteinExistence type="predicted"/>
<name>A0ABT1W3Q8_9PROT</name>
<dbReference type="InterPro" id="IPR016209">
    <property type="entry name" value="Protochlorophyllide_Rdtase"/>
</dbReference>
<dbReference type="Gene3D" id="3.40.50.1980">
    <property type="entry name" value="Nitrogenase molybdenum iron protein domain"/>
    <property type="match status" value="1"/>
</dbReference>
<evidence type="ECO:0000259" key="6">
    <source>
        <dbReference type="Pfam" id="PF00148"/>
    </source>
</evidence>